<dbReference type="EMBL" id="WWEQ01000068">
    <property type="protein sequence ID" value="MYM20679.1"/>
    <property type="molecule type" value="Genomic_DNA"/>
</dbReference>
<proteinExistence type="predicted"/>
<feature type="compositionally biased region" description="Low complexity" evidence="1">
    <location>
        <begin position="70"/>
        <end position="80"/>
    </location>
</feature>
<accession>A0A6N9H9H7</accession>
<organism evidence="3 4">
    <name type="scientific">Brevibacterium rongguiense</name>
    <dbReference type="NCBI Taxonomy" id="2695267"/>
    <lineage>
        <taxon>Bacteria</taxon>
        <taxon>Bacillati</taxon>
        <taxon>Actinomycetota</taxon>
        <taxon>Actinomycetes</taxon>
        <taxon>Micrococcales</taxon>
        <taxon>Brevibacteriaceae</taxon>
        <taxon>Brevibacterium</taxon>
    </lineage>
</organism>
<feature type="compositionally biased region" description="Low complexity" evidence="1">
    <location>
        <begin position="99"/>
        <end position="111"/>
    </location>
</feature>
<comment type="caution">
    <text evidence="3">The sequence shown here is derived from an EMBL/GenBank/DDBJ whole genome shotgun (WGS) entry which is preliminary data.</text>
</comment>
<keyword evidence="2" id="KW-1133">Transmembrane helix</keyword>
<reference evidence="3 4" key="1">
    <citation type="submission" date="2020-01" db="EMBL/GenBank/DDBJ databases">
        <authorList>
            <person name="Deng T."/>
        </authorList>
    </citation>
    <scope>NUCLEOTIDE SEQUENCE [LARGE SCALE GENOMIC DNA]</scope>
    <source>
        <strain evidence="3 4">5221</strain>
    </source>
</reference>
<feature type="compositionally biased region" description="Basic and acidic residues" evidence="1">
    <location>
        <begin position="112"/>
        <end position="121"/>
    </location>
</feature>
<feature type="transmembrane region" description="Helical" evidence="2">
    <location>
        <begin position="44"/>
        <end position="62"/>
    </location>
</feature>
<evidence type="ECO:0000256" key="2">
    <source>
        <dbReference type="SAM" id="Phobius"/>
    </source>
</evidence>
<keyword evidence="2" id="KW-0812">Transmembrane</keyword>
<evidence type="ECO:0000313" key="4">
    <source>
        <dbReference type="Proteomes" id="UP000469215"/>
    </source>
</evidence>
<sequence length="121" mass="12153">MRAPLRLAAFAALLVGGGLALHGFTLLIDMDLWGLNVAIYEYEVVPVTLVGAVVSIATAARAEGLAARAAGSSGRTAGSLVRTPGDPRCTRIVHDASTPGAPGAPDVPGAPGERDLSAPRG</sequence>
<evidence type="ECO:0000313" key="3">
    <source>
        <dbReference type="EMBL" id="MYM20679.1"/>
    </source>
</evidence>
<keyword evidence="4" id="KW-1185">Reference proteome</keyword>
<protein>
    <submittedName>
        <fullName evidence="3">Uncharacterized protein</fullName>
    </submittedName>
</protein>
<name>A0A6N9H9H7_9MICO</name>
<dbReference type="Proteomes" id="UP000469215">
    <property type="component" value="Unassembled WGS sequence"/>
</dbReference>
<feature type="region of interest" description="Disordered" evidence="1">
    <location>
        <begin position="70"/>
        <end position="121"/>
    </location>
</feature>
<evidence type="ECO:0000256" key="1">
    <source>
        <dbReference type="SAM" id="MobiDB-lite"/>
    </source>
</evidence>
<gene>
    <name evidence="3" type="ORF">GSY69_12100</name>
</gene>
<dbReference type="AlphaFoldDB" id="A0A6N9H9H7"/>
<dbReference type="RefSeq" id="WP_160954093.1">
    <property type="nucleotide sequence ID" value="NZ_WWEQ01000068.1"/>
</dbReference>
<keyword evidence="2" id="KW-0472">Membrane</keyword>